<dbReference type="EMBL" id="MORL01000010">
    <property type="protein sequence ID" value="OIN57777.1"/>
    <property type="molecule type" value="Genomic_DNA"/>
</dbReference>
<reference evidence="4 5" key="1">
    <citation type="submission" date="2016-10" db="EMBL/GenBank/DDBJ databases">
        <title>Arsenicibacter rosenii gen. nov., sp. nov., an efficient arsenic-methylating bacterium isolated from an arsenic-contaminated paddy soil.</title>
        <authorList>
            <person name="Huang K."/>
        </authorList>
    </citation>
    <scope>NUCLEOTIDE SEQUENCE [LARGE SCALE GENOMIC DNA]</scope>
    <source>
        <strain evidence="4 5">SM-1</strain>
    </source>
</reference>
<gene>
    <name evidence="4" type="ORF">BLX24_18550</name>
</gene>
<dbReference type="Pfam" id="PF00072">
    <property type="entry name" value="Response_reg"/>
    <property type="match status" value="1"/>
</dbReference>
<dbReference type="SMART" id="SM00850">
    <property type="entry name" value="LytTR"/>
    <property type="match status" value="1"/>
</dbReference>
<organism evidence="4 5">
    <name type="scientific">Arsenicibacter rosenii</name>
    <dbReference type="NCBI Taxonomy" id="1750698"/>
    <lineage>
        <taxon>Bacteria</taxon>
        <taxon>Pseudomonadati</taxon>
        <taxon>Bacteroidota</taxon>
        <taxon>Cytophagia</taxon>
        <taxon>Cytophagales</taxon>
        <taxon>Spirosomataceae</taxon>
        <taxon>Arsenicibacter</taxon>
    </lineage>
</organism>
<dbReference type="SMART" id="SM00448">
    <property type="entry name" value="REC"/>
    <property type="match status" value="1"/>
</dbReference>
<dbReference type="Proteomes" id="UP000181790">
    <property type="component" value="Unassembled WGS sequence"/>
</dbReference>
<dbReference type="OrthoDB" id="646623at2"/>
<evidence type="ECO:0000313" key="5">
    <source>
        <dbReference type="Proteomes" id="UP000181790"/>
    </source>
</evidence>
<protein>
    <submittedName>
        <fullName evidence="4">DNA-binding response regulator</fullName>
    </submittedName>
</protein>
<keyword evidence="4" id="KW-0238">DNA-binding</keyword>
<dbReference type="PROSITE" id="PS50110">
    <property type="entry name" value="RESPONSE_REGULATORY"/>
    <property type="match status" value="1"/>
</dbReference>
<name>A0A1S2VG91_9BACT</name>
<dbReference type="Gene3D" id="2.40.50.1020">
    <property type="entry name" value="LytTr DNA-binding domain"/>
    <property type="match status" value="1"/>
</dbReference>
<dbReference type="AlphaFoldDB" id="A0A1S2VG91"/>
<feature type="domain" description="HTH LytTR-type" evidence="3">
    <location>
        <begin position="161"/>
        <end position="268"/>
    </location>
</feature>
<dbReference type="Gene3D" id="3.40.50.2300">
    <property type="match status" value="1"/>
</dbReference>
<accession>A0A1S2VG91</accession>
<dbReference type="Pfam" id="PF04397">
    <property type="entry name" value="LytTR"/>
    <property type="match status" value="1"/>
</dbReference>
<keyword evidence="5" id="KW-1185">Reference proteome</keyword>
<dbReference type="SUPFAM" id="SSF52172">
    <property type="entry name" value="CheY-like"/>
    <property type="match status" value="1"/>
</dbReference>
<dbReference type="PANTHER" id="PTHR37299">
    <property type="entry name" value="TRANSCRIPTIONAL REGULATOR-RELATED"/>
    <property type="match status" value="1"/>
</dbReference>
<dbReference type="InterPro" id="IPR046947">
    <property type="entry name" value="LytR-like"/>
</dbReference>
<keyword evidence="1" id="KW-0597">Phosphoprotein</keyword>
<sequence>MKVVIIEDERLTAKRLEGLLLRYDPTIQVLAQLPSVEEAVDWFSTVEAAEEKPDLVFMDIHLEDGLAFRIIEQTRLTTPIIFTTAYDEYMIKAFKLNSVDYLLKPVNYDDLVAAIEKFKSFREIFGGTVPEPEAKPVQTPDLDALLKLLAQPRETSYKDRFMITIGTRIRSVGVNEIAYFFLEEKMAFLVTKDGANLPVDYTLDKLTQLLDPKQFFRVSRQFLVSLPAIQAIHTYSAGKLKLELTPKARHEVFVSGDRISDFKEWLGK</sequence>
<proteinExistence type="predicted"/>
<evidence type="ECO:0000313" key="4">
    <source>
        <dbReference type="EMBL" id="OIN57777.1"/>
    </source>
</evidence>
<dbReference type="InterPro" id="IPR001789">
    <property type="entry name" value="Sig_transdc_resp-reg_receiver"/>
</dbReference>
<comment type="caution">
    <text evidence="4">The sequence shown here is derived from an EMBL/GenBank/DDBJ whole genome shotgun (WGS) entry which is preliminary data.</text>
</comment>
<dbReference type="PROSITE" id="PS50930">
    <property type="entry name" value="HTH_LYTTR"/>
    <property type="match status" value="1"/>
</dbReference>
<evidence type="ECO:0000259" key="2">
    <source>
        <dbReference type="PROSITE" id="PS50110"/>
    </source>
</evidence>
<dbReference type="InterPro" id="IPR011006">
    <property type="entry name" value="CheY-like_superfamily"/>
</dbReference>
<dbReference type="GO" id="GO:0003677">
    <property type="term" value="F:DNA binding"/>
    <property type="evidence" value="ECO:0007669"/>
    <property type="project" value="UniProtKB-KW"/>
</dbReference>
<dbReference type="InterPro" id="IPR007492">
    <property type="entry name" value="LytTR_DNA-bd_dom"/>
</dbReference>
<feature type="domain" description="Response regulatory" evidence="2">
    <location>
        <begin position="2"/>
        <end position="119"/>
    </location>
</feature>
<dbReference type="PANTHER" id="PTHR37299:SF1">
    <property type="entry name" value="STAGE 0 SPORULATION PROTEIN A HOMOLOG"/>
    <property type="match status" value="1"/>
</dbReference>
<feature type="modified residue" description="4-aspartylphosphate" evidence="1">
    <location>
        <position position="59"/>
    </location>
</feature>
<evidence type="ECO:0000259" key="3">
    <source>
        <dbReference type="PROSITE" id="PS50930"/>
    </source>
</evidence>
<evidence type="ECO:0000256" key="1">
    <source>
        <dbReference type="PROSITE-ProRule" id="PRU00169"/>
    </source>
</evidence>
<dbReference type="GO" id="GO:0000156">
    <property type="term" value="F:phosphorelay response regulator activity"/>
    <property type="evidence" value="ECO:0007669"/>
    <property type="project" value="InterPro"/>
</dbReference>
<dbReference type="RefSeq" id="WP_071504719.1">
    <property type="nucleotide sequence ID" value="NZ_MORL01000010.1"/>
</dbReference>